<dbReference type="Gene3D" id="1.10.1200.10">
    <property type="entry name" value="ACP-like"/>
    <property type="match status" value="2"/>
</dbReference>
<evidence type="ECO:0008006" key="9">
    <source>
        <dbReference type="Google" id="ProtNLM"/>
    </source>
</evidence>
<dbReference type="GO" id="GO:0031177">
    <property type="term" value="F:phosphopantetheine binding"/>
    <property type="evidence" value="ECO:0007669"/>
    <property type="project" value="InterPro"/>
</dbReference>
<comment type="pathway">
    <text evidence="1">Secondary metabolite biosynthesis.</text>
</comment>
<dbReference type="InterPro" id="IPR020806">
    <property type="entry name" value="PKS_PP-bd"/>
</dbReference>
<dbReference type="Pfam" id="PF22621">
    <property type="entry name" value="CurL-like_PKS_C"/>
    <property type="match status" value="1"/>
</dbReference>
<comment type="caution">
    <text evidence="7">The sequence shown here is derived from an EMBL/GenBank/DDBJ whole genome shotgun (WGS) entry which is preliminary data.</text>
</comment>
<dbReference type="SUPFAM" id="SSF55048">
    <property type="entry name" value="Probable ACP-binding domain of malonyl-CoA ACP transacylase"/>
    <property type="match status" value="1"/>
</dbReference>
<dbReference type="SUPFAM" id="SSF53901">
    <property type="entry name" value="Thiolase-like"/>
    <property type="match status" value="1"/>
</dbReference>
<evidence type="ECO:0000256" key="3">
    <source>
        <dbReference type="ARBA" id="ARBA00022553"/>
    </source>
</evidence>
<dbReference type="Gene3D" id="3.40.50.12780">
    <property type="entry name" value="N-terminal domain of ligase-like"/>
    <property type="match status" value="1"/>
</dbReference>
<evidence type="ECO:0000256" key="4">
    <source>
        <dbReference type="ARBA" id="ARBA00022679"/>
    </source>
</evidence>
<dbReference type="InterPro" id="IPR009081">
    <property type="entry name" value="PP-bd_ACP"/>
</dbReference>
<keyword evidence="8" id="KW-1185">Reference proteome</keyword>
<dbReference type="InterPro" id="IPR000873">
    <property type="entry name" value="AMP-dep_synth/lig_dom"/>
</dbReference>
<name>A0AAD7DZS7_MYCRO</name>
<dbReference type="PROSITE" id="PS50075">
    <property type="entry name" value="CARRIER"/>
    <property type="match status" value="1"/>
</dbReference>
<dbReference type="Proteomes" id="UP001221757">
    <property type="component" value="Unassembled WGS sequence"/>
</dbReference>
<dbReference type="PROSITE" id="PS52004">
    <property type="entry name" value="KS3_2"/>
    <property type="match status" value="1"/>
</dbReference>
<dbReference type="InterPro" id="IPR020841">
    <property type="entry name" value="PKS_Beta-ketoAc_synthase_dom"/>
</dbReference>
<dbReference type="PANTHER" id="PTHR43775:SF37">
    <property type="entry name" value="SI:DKEY-61P9.11"/>
    <property type="match status" value="1"/>
</dbReference>
<evidence type="ECO:0000313" key="7">
    <source>
        <dbReference type="EMBL" id="KAJ7702665.1"/>
    </source>
</evidence>
<dbReference type="InterPro" id="IPR036736">
    <property type="entry name" value="ACP-like_sf"/>
</dbReference>
<dbReference type="InterPro" id="IPR016036">
    <property type="entry name" value="Malonyl_transacylase_ACP-bd"/>
</dbReference>
<dbReference type="GO" id="GO:0006633">
    <property type="term" value="P:fatty acid biosynthetic process"/>
    <property type="evidence" value="ECO:0007669"/>
    <property type="project" value="TreeGrafter"/>
</dbReference>
<proteinExistence type="predicted"/>
<dbReference type="Pfam" id="PF00550">
    <property type="entry name" value="PP-binding"/>
    <property type="match status" value="2"/>
</dbReference>
<dbReference type="InterPro" id="IPR014043">
    <property type="entry name" value="Acyl_transferase_dom"/>
</dbReference>
<evidence type="ECO:0000256" key="2">
    <source>
        <dbReference type="ARBA" id="ARBA00022450"/>
    </source>
</evidence>
<keyword evidence="3" id="KW-0597">Phosphoprotein</keyword>
<dbReference type="InterPro" id="IPR016035">
    <property type="entry name" value="Acyl_Trfase/lysoPLipase"/>
</dbReference>
<dbReference type="Gene3D" id="3.40.47.10">
    <property type="match status" value="1"/>
</dbReference>
<feature type="domain" description="Ketosynthase family 3 (KS3)" evidence="6">
    <location>
        <begin position="664"/>
        <end position="1119"/>
    </location>
</feature>
<accession>A0AAD7DZS7</accession>
<dbReference type="Pfam" id="PF02801">
    <property type="entry name" value="Ketoacyl-synt_C"/>
    <property type="match status" value="2"/>
</dbReference>
<dbReference type="SUPFAM" id="SSF52151">
    <property type="entry name" value="FabD/lysophospholipase-like"/>
    <property type="match status" value="1"/>
</dbReference>
<dbReference type="SMART" id="SM00827">
    <property type="entry name" value="PKS_AT"/>
    <property type="match status" value="1"/>
</dbReference>
<dbReference type="GO" id="GO:0004312">
    <property type="term" value="F:fatty acid synthase activity"/>
    <property type="evidence" value="ECO:0007669"/>
    <property type="project" value="TreeGrafter"/>
</dbReference>
<dbReference type="EMBL" id="JARKIE010000014">
    <property type="protein sequence ID" value="KAJ7702665.1"/>
    <property type="molecule type" value="Genomic_DNA"/>
</dbReference>
<dbReference type="SUPFAM" id="SSF47336">
    <property type="entry name" value="ACP-like"/>
    <property type="match status" value="2"/>
</dbReference>
<keyword evidence="4" id="KW-0808">Transferase</keyword>
<dbReference type="InterPro" id="IPR014031">
    <property type="entry name" value="Ketoacyl_synth_C"/>
</dbReference>
<dbReference type="Gene3D" id="3.40.366.10">
    <property type="entry name" value="Malonyl-Coenzyme A Acyl Carrier Protein, domain 2"/>
    <property type="match status" value="1"/>
</dbReference>
<gene>
    <name evidence="7" type="ORF">B0H17DRAFT_1327116</name>
</gene>
<dbReference type="SUPFAM" id="SSF56801">
    <property type="entry name" value="Acetyl-CoA synthetase-like"/>
    <property type="match status" value="1"/>
</dbReference>
<reference evidence="7" key="1">
    <citation type="submission" date="2023-03" db="EMBL/GenBank/DDBJ databases">
        <title>Massive genome expansion in bonnet fungi (Mycena s.s.) driven by repeated elements and novel gene families across ecological guilds.</title>
        <authorList>
            <consortium name="Lawrence Berkeley National Laboratory"/>
            <person name="Harder C.B."/>
            <person name="Miyauchi S."/>
            <person name="Viragh M."/>
            <person name="Kuo A."/>
            <person name="Thoen E."/>
            <person name="Andreopoulos B."/>
            <person name="Lu D."/>
            <person name="Skrede I."/>
            <person name="Drula E."/>
            <person name="Henrissat B."/>
            <person name="Morin E."/>
            <person name="Kohler A."/>
            <person name="Barry K."/>
            <person name="LaButti K."/>
            <person name="Morin E."/>
            <person name="Salamov A."/>
            <person name="Lipzen A."/>
            <person name="Mereny Z."/>
            <person name="Hegedus B."/>
            <person name="Baldrian P."/>
            <person name="Stursova M."/>
            <person name="Weitz H."/>
            <person name="Taylor A."/>
            <person name="Grigoriev I.V."/>
            <person name="Nagy L.G."/>
            <person name="Martin F."/>
            <person name="Kauserud H."/>
        </authorList>
    </citation>
    <scope>NUCLEOTIDE SEQUENCE</scope>
    <source>
        <strain evidence="7">CBHHK067</strain>
    </source>
</reference>
<organism evidence="7 8">
    <name type="scientific">Mycena rosella</name>
    <name type="common">Pink bonnet</name>
    <name type="synonym">Agaricus rosellus</name>
    <dbReference type="NCBI Taxonomy" id="1033263"/>
    <lineage>
        <taxon>Eukaryota</taxon>
        <taxon>Fungi</taxon>
        <taxon>Dikarya</taxon>
        <taxon>Basidiomycota</taxon>
        <taxon>Agaricomycotina</taxon>
        <taxon>Agaricomycetes</taxon>
        <taxon>Agaricomycetidae</taxon>
        <taxon>Agaricales</taxon>
        <taxon>Marasmiineae</taxon>
        <taxon>Mycenaceae</taxon>
        <taxon>Mycena</taxon>
    </lineage>
</organism>
<dbReference type="InterPro" id="IPR014030">
    <property type="entry name" value="Ketoacyl_synth_N"/>
</dbReference>
<dbReference type="SMART" id="SM00823">
    <property type="entry name" value="PKS_PP"/>
    <property type="match status" value="2"/>
</dbReference>
<dbReference type="Pfam" id="PF00501">
    <property type="entry name" value="AMP-binding"/>
    <property type="match status" value="1"/>
</dbReference>
<feature type="domain" description="Carrier" evidence="5">
    <location>
        <begin position="1609"/>
        <end position="1684"/>
    </location>
</feature>
<dbReference type="SMART" id="SM00825">
    <property type="entry name" value="PKS_KS"/>
    <property type="match status" value="1"/>
</dbReference>
<dbReference type="Gene3D" id="3.30.70.3290">
    <property type="match status" value="1"/>
</dbReference>
<sequence length="1692" mass="183284">MSLNVPSSLLEVFIDIAANPSTADRRAIECGSDAWTYAELDTISSAMADELKEALGSLLKVACVSENHPYLFALMLAVWKLGGIFIPIDAHVPSALLRGMIRRVEPSCIVLLTSDTANTSCAAALNLCILTFDPKTSTIPALNLKYGKLSRVAHQRPLPHPDQSCLYLFTSSATSSENLKPVPLTHKLIVSNCCAKLAWWRRMQPSRNMDGIRVLGWAPWSHVLSHMQDIGTATLLNAGCYVFASVPASYATAPESEGPIDLMSRLIAAILHKNVSAFSCVPFVLSGLKAACESGLPGNTALLRALRSMIMLECGGAMLDRELCKWAAHNEVPRFVGVGMTETGGAIFAGRAGDAFSGFSPEGLISDAQFFLLGNAPEGELVIKSKLIPQGYINYDDGSFAVDRDGWVTFRTGDRYSRTADNKFEWLGRTTDFIQMTSSETLDPRPIERALCASKFIHQACVIGNMFLKGPSTAVCAIIELKKAPDKGTAQLDGRAPRLEVARVLAPINGGLLPAVRIAPSSVLILEDTQTIPLTRKREIFRKKIEGMFGTTMEAMHAADLHPDESLGQVENAITHIVSRALGVTDPDMLNSMSFAELGLTSLLAVSIASVLNSALEGRIMLPLNICYIHLNLPSLIEAVVELLGPKYNAPGGLADSDQTVELKDDIVIVGKAFRLPGGVDNHAALRDALLGKNGSIIAEIPPDRWDHASFFPRDISFRRAGLVDAASYDHSFFGLTATEAFYVSPTMRLALEVAFEALENANIPVSKVKGSKMAVYVATKDDGFETLLHAAHGYGGTFERVFLCASWLTVSIHSILRDGACTKYRKRTNQLVDLLDVHGPSLTIDTACSGGIVCMDQAATYLQSGAGESAIVCSSNTHCWPGSFMFLTAQGMTSPNSRCATFTSDADGYVPSEGSVAFILKTRRAAIRDKDHILATIKGTEVTHNGRSQGLAAPNMKSQAALHRALLRKARLDPSLVDFIETHGTGMQSSPPFVTWLLCFPGTSLGDLCEVQGINEAFSSRTSRTDPLILGASKTALGHTECSAGLVGILSVLLSFKEGFVPGLHHLREDNLNPLLDCTSVPLLIPAKPEPIPTDKPCTALVMSYGFSGTLAEIALESPQPSLVLMESDCTGPMIFAISAKSPAALEAYIDLYLLFLRDADARAFHKVCYTTCIGREHYKYRFACAATDLPDLIKQVELRVSRSSPPIRSTGSLAFAFSGQGTQFPGMAAALAEKYSRFRHFIVESGHQARALCGVPVDTILLSGSGEIEGSETAQICIFIFQYSICRWMKELGIKPRAVIGHSLGEITAAVIAGGLTFEIGLDLVITRARLLRPSPDRPAGMVALASTEAKVSEVLALEEQFAHHINISVINSPQSVTVSGMLHDLETLLATAKHYNIKATRVQVDQGFHSPCVDGALPGLRHWSMANSMLFTPLQMPLYSSFLGTSIKRQETLHSEHWVNHARQPVQFSRAATAIQEDKSIGAILDIGPQTIAWSLLLSNGRSASATIALSAKKGYDQEIALLAALAALFQNHRVTLDFSALYSQRGSFETTEIPTYPFQRVHRYPSHVPSRQMAASDTPVPSDEKPAAAQQEAALVKDCTRMNSLQLREALTMCVREVLEIAPGEELDDSEPLGLRGVDSIMFAQLRKRIEELYGLNLSVVFWSDMFSIANMIDNLVEQFTYMTGVEL</sequence>
<dbReference type="PANTHER" id="PTHR43775">
    <property type="entry name" value="FATTY ACID SYNTHASE"/>
    <property type="match status" value="1"/>
</dbReference>
<evidence type="ECO:0000313" key="8">
    <source>
        <dbReference type="Proteomes" id="UP001221757"/>
    </source>
</evidence>
<dbReference type="Pfam" id="PF23562">
    <property type="entry name" value="AMP-binding_C_3"/>
    <property type="match status" value="1"/>
</dbReference>
<dbReference type="InterPro" id="IPR016039">
    <property type="entry name" value="Thiolase-like"/>
</dbReference>
<dbReference type="Pfam" id="PF00698">
    <property type="entry name" value="Acyl_transf_1"/>
    <property type="match status" value="1"/>
</dbReference>
<protein>
    <recommendedName>
        <fullName evidence="9">Polyketide synthase</fullName>
    </recommendedName>
</protein>
<evidence type="ECO:0000259" key="6">
    <source>
        <dbReference type="PROSITE" id="PS52004"/>
    </source>
</evidence>
<evidence type="ECO:0000256" key="1">
    <source>
        <dbReference type="ARBA" id="ARBA00005179"/>
    </source>
</evidence>
<dbReference type="CDD" id="cd00833">
    <property type="entry name" value="PKS"/>
    <property type="match status" value="1"/>
</dbReference>
<dbReference type="InterPro" id="IPR001227">
    <property type="entry name" value="Ac_transferase_dom_sf"/>
</dbReference>
<dbReference type="InterPro" id="IPR042099">
    <property type="entry name" value="ANL_N_sf"/>
</dbReference>
<keyword evidence="2" id="KW-0596">Phosphopantetheine</keyword>
<evidence type="ECO:0000259" key="5">
    <source>
        <dbReference type="PROSITE" id="PS50075"/>
    </source>
</evidence>
<dbReference type="InterPro" id="IPR050091">
    <property type="entry name" value="PKS_NRPS_Biosynth_Enz"/>
</dbReference>
<dbReference type="Pfam" id="PF00109">
    <property type="entry name" value="ketoacyl-synt"/>
    <property type="match status" value="1"/>
</dbReference>